<protein>
    <submittedName>
        <fullName evidence="2">Glyoxalase_6 domain-containing protein</fullName>
    </submittedName>
</protein>
<dbReference type="AlphaFoldDB" id="A0A0K0DAJ4"/>
<proteinExistence type="predicted"/>
<organism evidence="1 2">
    <name type="scientific">Angiostrongylus cantonensis</name>
    <name type="common">Rat lungworm</name>
    <dbReference type="NCBI Taxonomy" id="6313"/>
    <lineage>
        <taxon>Eukaryota</taxon>
        <taxon>Metazoa</taxon>
        <taxon>Ecdysozoa</taxon>
        <taxon>Nematoda</taxon>
        <taxon>Chromadorea</taxon>
        <taxon>Rhabditida</taxon>
        <taxon>Rhabditina</taxon>
        <taxon>Rhabditomorpha</taxon>
        <taxon>Strongyloidea</taxon>
        <taxon>Metastrongylidae</taxon>
        <taxon>Angiostrongylus</taxon>
    </lineage>
</organism>
<reference evidence="1" key="1">
    <citation type="submission" date="2012-09" db="EMBL/GenBank/DDBJ databases">
        <authorList>
            <person name="Martin A.A."/>
        </authorList>
    </citation>
    <scope>NUCLEOTIDE SEQUENCE</scope>
</reference>
<accession>A0A0K0DAJ4</accession>
<evidence type="ECO:0000313" key="2">
    <source>
        <dbReference type="WBParaSite" id="ACAC_0000731301-mRNA-1"/>
    </source>
</evidence>
<keyword evidence="1" id="KW-1185">Reference proteome</keyword>
<evidence type="ECO:0000313" key="1">
    <source>
        <dbReference type="Proteomes" id="UP000035642"/>
    </source>
</evidence>
<name>A0A0K0DAJ4_ANGCA</name>
<reference evidence="2" key="2">
    <citation type="submission" date="2017-02" db="UniProtKB">
        <authorList>
            <consortium name="WormBaseParasite"/>
        </authorList>
    </citation>
    <scope>IDENTIFICATION</scope>
</reference>
<dbReference type="WBParaSite" id="ACAC_0000731301-mRNA-1">
    <property type="protein sequence ID" value="ACAC_0000731301-mRNA-1"/>
    <property type="gene ID" value="ACAC_0000731301"/>
</dbReference>
<sequence length="72" mass="7735">MFFTVAECLIAEEEKKILGGNGLTTALYKKVLSCEILDPSGSLMCCIRPDEDTKAHIATTTTCGPSTRIIAL</sequence>
<dbReference type="Proteomes" id="UP000035642">
    <property type="component" value="Unassembled WGS sequence"/>
</dbReference>